<comment type="caution">
    <text evidence="3">The sequence shown here is derived from an EMBL/GenBank/DDBJ whole genome shotgun (WGS) entry which is preliminary data.</text>
</comment>
<feature type="domain" description="Reverse transcriptase" evidence="1">
    <location>
        <begin position="710"/>
        <end position="830"/>
    </location>
</feature>
<dbReference type="PANTHER" id="PTHR46890:SF50">
    <property type="entry name" value="RNA-DIRECTED DNA POLYMERASE, EUKARYOTA, REVERSE TRANSCRIPTASE ZINC-BINDING DOMAIN PROTEIN-RELATED"/>
    <property type="match status" value="1"/>
</dbReference>
<dbReference type="InterPro" id="IPR005135">
    <property type="entry name" value="Endo/exonuclease/phosphatase"/>
</dbReference>
<dbReference type="Proteomes" id="UP001151760">
    <property type="component" value="Unassembled WGS sequence"/>
</dbReference>
<evidence type="ECO:0000313" key="3">
    <source>
        <dbReference type="EMBL" id="GJT39893.1"/>
    </source>
</evidence>
<dbReference type="EMBL" id="BQNB010015425">
    <property type="protein sequence ID" value="GJT39893.1"/>
    <property type="molecule type" value="Genomic_DNA"/>
</dbReference>
<proteinExistence type="predicted"/>
<keyword evidence="3" id="KW-0695">RNA-directed DNA polymerase</keyword>
<dbReference type="SUPFAM" id="SSF56219">
    <property type="entry name" value="DNase I-like"/>
    <property type="match status" value="1"/>
</dbReference>
<dbReference type="CDD" id="cd01650">
    <property type="entry name" value="RT_nLTR_like"/>
    <property type="match status" value="1"/>
</dbReference>
<organism evidence="3 4">
    <name type="scientific">Tanacetum coccineum</name>
    <dbReference type="NCBI Taxonomy" id="301880"/>
    <lineage>
        <taxon>Eukaryota</taxon>
        <taxon>Viridiplantae</taxon>
        <taxon>Streptophyta</taxon>
        <taxon>Embryophyta</taxon>
        <taxon>Tracheophyta</taxon>
        <taxon>Spermatophyta</taxon>
        <taxon>Magnoliopsida</taxon>
        <taxon>eudicotyledons</taxon>
        <taxon>Gunneridae</taxon>
        <taxon>Pentapetalae</taxon>
        <taxon>asterids</taxon>
        <taxon>campanulids</taxon>
        <taxon>Asterales</taxon>
        <taxon>Asteraceae</taxon>
        <taxon>Asteroideae</taxon>
        <taxon>Anthemideae</taxon>
        <taxon>Anthemidinae</taxon>
        <taxon>Tanacetum</taxon>
    </lineage>
</organism>
<evidence type="ECO:0000259" key="2">
    <source>
        <dbReference type="Pfam" id="PF03372"/>
    </source>
</evidence>
<evidence type="ECO:0000313" key="4">
    <source>
        <dbReference type="Proteomes" id="UP001151760"/>
    </source>
</evidence>
<name>A0ABQ5DLV4_9ASTR</name>
<dbReference type="Pfam" id="PF03372">
    <property type="entry name" value="Exo_endo_phos"/>
    <property type="match status" value="1"/>
</dbReference>
<reference evidence="3" key="2">
    <citation type="submission" date="2022-01" db="EMBL/GenBank/DDBJ databases">
        <authorList>
            <person name="Yamashiro T."/>
            <person name="Shiraishi A."/>
            <person name="Satake H."/>
            <person name="Nakayama K."/>
        </authorList>
    </citation>
    <scope>NUCLEOTIDE SEQUENCE</scope>
</reference>
<evidence type="ECO:0000259" key="1">
    <source>
        <dbReference type="Pfam" id="PF00078"/>
    </source>
</evidence>
<keyword evidence="4" id="KW-1185">Reference proteome</keyword>
<dbReference type="InterPro" id="IPR000477">
    <property type="entry name" value="RT_dom"/>
</dbReference>
<feature type="domain" description="Endonuclease/exonuclease/phosphatase" evidence="2">
    <location>
        <begin position="298"/>
        <end position="481"/>
    </location>
</feature>
<dbReference type="Gene3D" id="3.60.10.10">
    <property type="entry name" value="Endonuclease/exonuclease/phosphatase"/>
    <property type="match status" value="1"/>
</dbReference>
<dbReference type="Pfam" id="PF00078">
    <property type="entry name" value="RVT_1"/>
    <property type="match status" value="1"/>
</dbReference>
<dbReference type="InterPro" id="IPR052343">
    <property type="entry name" value="Retrotransposon-Effector_Assoc"/>
</dbReference>
<gene>
    <name evidence="3" type="ORF">Tco_0939758</name>
</gene>
<dbReference type="PANTHER" id="PTHR46890">
    <property type="entry name" value="NON-LTR RETROLELEMENT REVERSE TRANSCRIPTASE-LIKE PROTEIN-RELATED"/>
    <property type="match status" value="1"/>
</dbReference>
<dbReference type="GO" id="GO:0003964">
    <property type="term" value="F:RNA-directed DNA polymerase activity"/>
    <property type="evidence" value="ECO:0007669"/>
    <property type="project" value="UniProtKB-KW"/>
</dbReference>
<keyword evidence="3" id="KW-0548">Nucleotidyltransferase</keyword>
<sequence>MSALKSSFANVVKGTGVQEICNAPVMVLERGTLNYKGDPMLVGGVKDFKSLPNIHNICSTEGIDVEGTPLRSWSHATLNKIAGKWGELVYLDISNVPNKYSMRLCVKTRFQHLIVESFKVSLDGKVYVVRAKEVTGWIPDFREEKYNQSEDGNNNNLVAIHDWEKFDDEEVIPDSFQSHVNVATSVERHVKEAEILKTTSKQENVPFEDPFGLEGIIYKSSKKNATANTLVSERVTLDQCLVQDKGEANNNLGDVCINDSDLKDKSSCSSSHDHADSMAQTTKLINGVSILEWLGGKEKKQRVKSLCHSYRVNFLSLQETKMVSFDVFVVRAFWGNMLFDFATSLARGRSGGTWLATNSDLLFMSVYSPQYLAHKRVLWEYIAGIINRWHGEVIVMGDFNEVRYASKRHGSSFHASNAVEFNNFIVNSHLNDVPLGGYFFTWSDKYANKMSKLDRFLVSNGILDLFSNLSGLILHRHISDHRPILLKEYHVDYGPTPFRLFHSLFLEQDFTSIIENSGNNDEISAPNAMTLLKNKLKSLKLRLKTWSTEKKSIKDHDRKLLHDSLIEIDPRIDKGASLPDDMSNRAKKIHDLQVLDKNTSVDLAQKAKVKWAIEGDENTKFYHGIMNKKIRHLSIKGVLVDGEWIDTLSRVKTEFYSHFTNRFSAPNWVCVSFDAHFPRRLDNDQSYDLESDVTNGLDSFTLEFFKKFCLIGCQYKIIGKILANRLSLVIDDIINPEQSAFIKGRQIMDGPLILNEVISWCKSKKVQSLLFKVDFQKAFDSVRWDHIDDILDKLCFGNKWRGGLRQGDPLSPFLFILVMESLHVSFQQLIDKGAILTYYMSLFKVPKGGLSHLESLRNSFFLGADMEERKIT</sequence>
<dbReference type="InterPro" id="IPR036691">
    <property type="entry name" value="Endo/exonu/phosph_ase_sf"/>
</dbReference>
<accession>A0ABQ5DLV4</accession>
<keyword evidence="3" id="KW-0808">Transferase</keyword>
<protein>
    <submittedName>
        <fullName evidence="3">RNA-directed DNA polymerase, eukaryota</fullName>
    </submittedName>
</protein>
<reference evidence="3" key="1">
    <citation type="journal article" date="2022" name="Int. J. Mol. Sci.">
        <title>Draft Genome of Tanacetum Coccineum: Genomic Comparison of Closely Related Tanacetum-Family Plants.</title>
        <authorList>
            <person name="Yamashiro T."/>
            <person name="Shiraishi A."/>
            <person name="Nakayama K."/>
            <person name="Satake H."/>
        </authorList>
    </citation>
    <scope>NUCLEOTIDE SEQUENCE</scope>
</reference>